<keyword evidence="1" id="KW-0732">Signal</keyword>
<organism evidence="3 4">
    <name type="scientific">Fusobacterium simiae</name>
    <dbReference type="NCBI Taxonomy" id="855"/>
    <lineage>
        <taxon>Bacteria</taxon>
        <taxon>Fusobacteriati</taxon>
        <taxon>Fusobacteriota</taxon>
        <taxon>Fusobacteriia</taxon>
        <taxon>Fusobacteriales</taxon>
        <taxon>Fusobacteriaceae</taxon>
        <taxon>Fusobacterium</taxon>
    </lineage>
</organism>
<evidence type="ECO:0000313" key="3">
    <source>
        <dbReference type="EMBL" id="MCY7007475.1"/>
    </source>
</evidence>
<dbReference type="GO" id="GO:0016787">
    <property type="term" value="F:hydrolase activity"/>
    <property type="evidence" value="ECO:0007669"/>
    <property type="project" value="UniProtKB-KW"/>
</dbReference>
<name>A0ABT4DFU9_FUSSI</name>
<gene>
    <name evidence="3" type="ORF">OCK72_02280</name>
</gene>
<dbReference type="Pfam" id="PF18435">
    <property type="entry name" value="EstA_Ig_like"/>
    <property type="match status" value="1"/>
</dbReference>
<dbReference type="PANTHER" id="PTHR43037">
    <property type="entry name" value="UNNAMED PRODUCT-RELATED"/>
    <property type="match status" value="1"/>
</dbReference>
<proteinExistence type="predicted"/>
<protein>
    <submittedName>
        <fullName evidence="3">Alpha/beta hydrolase-fold protein</fullName>
    </submittedName>
</protein>
<dbReference type="RefSeq" id="WP_265151677.1">
    <property type="nucleotide sequence ID" value="NZ_JAOXXL010000004.1"/>
</dbReference>
<dbReference type="EMBL" id="JAOXXL010000004">
    <property type="protein sequence ID" value="MCY7007475.1"/>
    <property type="molecule type" value="Genomic_DNA"/>
</dbReference>
<dbReference type="PANTHER" id="PTHR43037:SF1">
    <property type="entry name" value="BLL1128 PROTEIN"/>
    <property type="match status" value="1"/>
</dbReference>
<evidence type="ECO:0000256" key="1">
    <source>
        <dbReference type="ARBA" id="ARBA00022729"/>
    </source>
</evidence>
<sequence>MKKIYMLIIVIFICSIKIFAADISNITAITEVFGDGQRLTGVILEYPVEIDGKKLSKDTFEVLDRTILNIYTNDISEKTKNPKNGKYIIIELDPKDKNSAIFTKELRKEFKEKKVSLIQKNKIYTTKNTVINPSKKVLTNNNSRDLIVEDFKQFEFKDSKTGLTLGYNLYIPKNYDKNKKYPLVLFMHDAGPTDLKETIVALIQGNGAIVFASPEEQAKHEAFVLAPKYNKPVVDDDGNVDPLLDTTLNLLNYLTKEYSIDTNRLYTTGQSMGGMMSIVMNFRQPDLFAASYLVACQWNPDVVSPMSKNNIWIIVSTGDTKAFPGMNAITDVLKKNGAKVAYASWKGTYTPEEFKLGVNDILKENANINYTTLEKGTVIPENVGNSKGGEHNYTWAIAYDIEGIRDWLFSQSKDKK</sequence>
<comment type="caution">
    <text evidence="3">The sequence shown here is derived from an EMBL/GenBank/DDBJ whole genome shotgun (WGS) entry which is preliminary data.</text>
</comment>
<dbReference type="Gene3D" id="2.60.40.2180">
    <property type="match status" value="1"/>
</dbReference>
<accession>A0ABT4DFU9</accession>
<dbReference type="Pfam" id="PF00756">
    <property type="entry name" value="Esterase"/>
    <property type="match status" value="1"/>
</dbReference>
<dbReference type="InterPro" id="IPR029058">
    <property type="entry name" value="AB_hydrolase_fold"/>
</dbReference>
<evidence type="ECO:0000313" key="4">
    <source>
        <dbReference type="Proteomes" id="UP001062738"/>
    </source>
</evidence>
<keyword evidence="4" id="KW-1185">Reference proteome</keyword>
<dbReference type="InterPro" id="IPR041172">
    <property type="entry name" value="EstA_Ig-like_N"/>
</dbReference>
<dbReference type="Gene3D" id="3.40.50.1820">
    <property type="entry name" value="alpha/beta hydrolase"/>
    <property type="match status" value="1"/>
</dbReference>
<dbReference type="Proteomes" id="UP001062738">
    <property type="component" value="Unassembled WGS sequence"/>
</dbReference>
<dbReference type="InterPro" id="IPR050955">
    <property type="entry name" value="Plant_Biomass_Hydrol_Est"/>
</dbReference>
<feature type="domain" description="Esterase Ig-like N-terminal" evidence="2">
    <location>
        <begin position="25"/>
        <end position="131"/>
    </location>
</feature>
<keyword evidence="3" id="KW-0378">Hydrolase</keyword>
<dbReference type="SUPFAM" id="SSF53474">
    <property type="entry name" value="alpha/beta-Hydrolases"/>
    <property type="match status" value="1"/>
</dbReference>
<dbReference type="InterPro" id="IPR000801">
    <property type="entry name" value="Esterase-like"/>
</dbReference>
<evidence type="ECO:0000259" key="2">
    <source>
        <dbReference type="Pfam" id="PF18435"/>
    </source>
</evidence>
<reference evidence="3" key="1">
    <citation type="submission" date="2022-09" db="EMBL/GenBank/DDBJ databases">
        <authorList>
            <person name="Zoaiter M."/>
        </authorList>
    </citation>
    <scope>NUCLEOTIDE SEQUENCE</scope>
    <source>
        <strain evidence="3">DSM 19848</strain>
    </source>
</reference>